<comment type="subcellular location">
    <subcellularLocation>
        <location evidence="2">Cytoplasm</location>
    </subcellularLocation>
    <subcellularLocation>
        <location evidence="1">Nucleus</location>
    </subcellularLocation>
</comment>
<evidence type="ECO:0000256" key="5">
    <source>
        <dbReference type="ARBA" id="ARBA00022790"/>
    </source>
</evidence>
<dbReference type="InterPro" id="IPR000717">
    <property type="entry name" value="PCI_dom"/>
</dbReference>
<dbReference type="GO" id="GO:0010387">
    <property type="term" value="P:COP9 signalosome assembly"/>
    <property type="evidence" value="ECO:0007669"/>
    <property type="project" value="InterPro"/>
</dbReference>
<dbReference type="InterPro" id="IPR045237">
    <property type="entry name" value="COPS7/eIF3m"/>
</dbReference>
<name>A0AAW2I5W1_9NEOP</name>
<accession>A0AAW2I5W1</accession>
<evidence type="ECO:0000256" key="4">
    <source>
        <dbReference type="ARBA" id="ARBA00022490"/>
    </source>
</evidence>
<feature type="region of interest" description="Disordered" evidence="7">
    <location>
        <begin position="230"/>
        <end position="251"/>
    </location>
</feature>
<evidence type="ECO:0000256" key="6">
    <source>
        <dbReference type="ARBA" id="ARBA00023242"/>
    </source>
</evidence>
<dbReference type="EMBL" id="JARGDH010000002">
    <property type="protein sequence ID" value="KAL0277163.1"/>
    <property type="molecule type" value="Genomic_DNA"/>
</dbReference>
<comment type="caution">
    <text evidence="9">The sequence shown here is derived from an EMBL/GenBank/DDBJ whole genome shotgun (WGS) entry which is preliminary data.</text>
</comment>
<dbReference type="GO" id="GO:0008180">
    <property type="term" value="C:COP9 signalosome"/>
    <property type="evidence" value="ECO:0007669"/>
    <property type="project" value="UniProtKB-KW"/>
</dbReference>
<dbReference type="SMART" id="SM00088">
    <property type="entry name" value="PINT"/>
    <property type="match status" value="1"/>
</dbReference>
<comment type="similarity">
    <text evidence="3">Belongs to the CSN7/EIF3M family. CSN7 subfamily.</text>
</comment>
<keyword evidence="6" id="KW-0539">Nucleus</keyword>
<evidence type="ECO:0000256" key="1">
    <source>
        <dbReference type="ARBA" id="ARBA00004123"/>
    </source>
</evidence>
<reference evidence="9" key="1">
    <citation type="journal article" date="2024" name="Gigascience">
        <title>Chromosome-level genome of the poultry shaft louse Menopon gallinae provides insight into the host-switching and adaptive evolution of parasitic lice.</title>
        <authorList>
            <person name="Xu Y."/>
            <person name="Ma L."/>
            <person name="Liu S."/>
            <person name="Liang Y."/>
            <person name="Liu Q."/>
            <person name="He Z."/>
            <person name="Tian L."/>
            <person name="Duan Y."/>
            <person name="Cai W."/>
            <person name="Li H."/>
            <person name="Song F."/>
        </authorList>
    </citation>
    <scope>NUCLEOTIDE SEQUENCE</scope>
    <source>
        <strain evidence="9">Cailab_2023a</strain>
    </source>
</reference>
<dbReference type="PANTHER" id="PTHR15350">
    <property type="entry name" value="COP9 SIGNALOSOME COMPLEX SUBUNIT 7/DENDRITIC CELL PROTEIN GA17"/>
    <property type="match status" value="1"/>
</dbReference>
<proteinExistence type="inferred from homology"/>
<evidence type="ECO:0000256" key="2">
    <source>
        <dbReference type="ARBA" id="ARBA00004496"/>
    </source>
</evidence>
<gene>
    <name evidence="9" type="ORF">PYX00_004534</name>
</gene>
<evidence type="ECO:0000256" key="7">
    <source>
        <dbReference type="SAM" id="MobiDB-lite"/>
    </source>
</evidence>
<dbReference type="InterPro" id="IPR041481">
    <property type="entry name" value="CSN7_helixI"/>
</dbReference>
<keyword evidence="5" id="KW-0736">Signalosome</keyword>
<dbReference type="Pfam" id="PF01399">
    <property type="entry name" value="PCI"/>
    <property type="match status" value="1"/>
</dbReference>
<dbReference type="GO" id="GO:0005737">
    <property type="term" value="C:cytoplasm"/>
    <property type="evidence" value="ECO:0007669"/>
    <property type="project" value="UniProtKB-SubCell"/>
</dbReference>
<keyword evidence="4" id="KW-0963">Cytoplasm</keyword>
<dbReference type="Pfam" id="PF18392">
    <property type="entry name" value="CSN7a_helixI"/>
    <property type="match status" value="1"/>
</dbReference>
<dbReference type="Pfam" id="PF22061">
    <property type="entry name" value="CSN7_HB_subdom"/>
    <property type="match status" value="1"/>
</dbReference>
<feature type="domain" description="PCI" evidence="8">
    <location>
        <begin position="1"/>
        <end position="165"/>
    </location>
</feature>
<dbReference type="PROSITE" id="PS50250">
    <property type="entry name" value="PCI"/>
    <property type="match status" value="1"/>
</dbReference>
<protein>
    <recommendedName>
        <fullName evidence="8">PCI domain-containing protein</fullName>
    </recommendedName>
</protein>
<dbReference type="PANTHER" id="PTHR15350:SF5">
    <property type="entry name" value="COP9 SIGNALOSOME COMPLEX SUBUNIT 7"/>
    <property type="match status" value="1"/>
</dbReference>
<evidence type="ECO:0000256" key="3">
    <source>
        <dbReference type="ARBA" id="ARBA00008482"/>
    </source>
</evidence>
<evidence type="ECO:0000259" key="8">
    <source>
        <dbReference type="PROSITE" id="PS50250"/>
    </source>
</evidence>
<dbReference type="AlphaFoldDB" id="A0AAW2I5W1"/>
<sequence>MKNNSTSEKGSAAGNNPLEQFVLLAKGTKGAGILELIKQVLEAPGVHVFGELLDIPNILELDNGPYANYFNTLNLFAYGTYRQYLDNRNKFIELTPVQKKKLQHLTIVTLATKMKCIPYSVLLQELDVNNVRDLEDLIIEAVYSDIIQGKLDQKNSQLEVDYAIGRDIRPEDIGAIVNTLQEWCDSCEAVLACIETQVIKANNEKNQRIKHRESIEQEIANIKKTLKTNTVENDETMNNESREALAQSGEKTKKPINKYKGIRGSNCVLNMSNGE</sequence>
<organism evidence="9">
    <name type="scientific">Menopon gallinae</name>
    <name type="common">poultry shaft louse</name>
    <dbReference type="NCBI Taxonomy" id="328185"/>
    <lineage>
        <taxon>Eukaryota</taxon>
        <taxon>Metazoa</taxon>
        <taxon>Ecdysozoa</taxon>
        <taxon>Arthropoda</taxon>
        <taxon>Hexapoda</taxon>
        <taxon>Insecta</taxon>
        <taxon>Pterygota</taxon>
        <taxon>Neoptera</taxon>
        <taxon>Paraneoptera</taxon>
        <taxon>Psocodea</taxon>
        <taxon>Troctomorpha</taxon>
        <taxon>Phthiraptera</taxon>
        <taxon>Amblycera</taxon>
        <taxon>Menoponidae</taxon>
        <taxon>Menopon</taxon>
    </lineage>
</organism>
<evidence type="ECO:0000313" key="9">
    <source>
        <dbReference type="EMBL" id="KAL0277163.1"/>
    </source>
</evidence>